<evidence type="ECO:0000259" key="5">
    <source>
        <dbReference type="PROSITE" id="PS50850"/>
    </source>
</evidence>
<dbReference type="Gene3D" id="1.20.1250.20">
    <property type="entry name" value="MFS general substrate transporter like domains"/>
    <property type="match status" value="2"/>
</dbReference>
<accession>A0A423PDK0</accession>
<name>A0A423PDK0_9GAMM</name>
<evidence type="ECO:0000256" key="2">
    <source>
        <dbReference type="ARBA" id="ARBA00022989"/>
    </source>
</evidence>
<sequence>MPSPRPSSVLMIASGMLVTLVTVALARLSFGLILPPMRESLGLSYEQAGNLGTATALGYLSLVMVAGALASRHGGRVSVLLGLACVIAGFTGLSQASAYGPLIALMALLGIGTAFAYTPLISLIATWFPQRRGLAIGLLNSGVGTGMMSAGWLVPYLSQAYGDEGWRWVWALFAAAGVLAFVGAVLFLHDPPRPEGTDPARSPTAADRRARRRAVFRNPYVVTVALVYGIVGMTYIVQAIFMFSFALDAGVDATTAGRIASLMGFLGIVCGPVWGTVSDRLGRGRSLVLAMGLAFVSTAIPVLSPTLAGFSAHYVILGVCVTGMFTSALAASTERVSPHEAPLAVSYVTVFFAAGQLLGPAAAGWLIGWTGGFRTTFGLSAVFILIGVVLSWRLTRALRPPERASAAEPRPCS</sequence>
<proteinExistence type="predicted"/>
<evidence type="ECO:0000256" key="4">
    <source>
        <dbReference type="SAM" id="Phobius"/>
    </source>
</evidence>
<dbReference type="EMBL" id="AYKF01000143">
    <property type="protein sequence ID" value="ROO23089.1"/>
    <property type="molecule type" value="Genomic_DNA"/>
</dbReference>
<feature type="transmembrane region" description="Helical" evidence="4">
    <location>
        <begin position="287"/>
        <end position="304"/>
    </location>
</feature>
<reference evidence="6 7" key="1">
    <citation type="submission" date="2013-10" db="EMBL/GenBank/DDBJ databases">
        <title>Salinisphaera halophila YIM 95161 Genome Sequencing.</title>
        <authorList>
            <person name="Lai Q."/>
            <person name="Li C."/>
            <person name="Shao Z."/>
        </authorList>
    </citation>
    <scope>NUCLEOTIDE SEQUENCE [LARGE SCALE GENOMIC DNA]</scope>
    <source>
        <strain evidence="6 7">YIM 95161</strain>
    </source>
</reference>
<dbReference type="PROSITE" id="PS50850">
    <property type="entry name" value="MFS"/>
    <property type="match status" value="1"/>
</dbReference>
<feature type="transmembrane region" description="Helical" evidence="4">
    <location>
        <begin position="220"/>
        <end position="243"/>
    </location>
</feature>
<dbReference type="InterPro" id="IPR011701">
    <property type="entry name" value="MFS"/>
</dbReference>
<dbReference type="PANTHER" id="PTHR11360:SF290">
    <property type="entry name" value="MONOCARBOXYLATE MFS PERMEASE"/>
    <property type="match status" value="1"/>
</dbReference>
<keyword evidence="1 4" id="KW-0812">Transmembrane</keyword>
<organism evidence="6 7">
    <name type="scientific">Salinisphaera orenii YIM 95161</name>
    <dbReference type="NCBI Taxonomy" id="1051139"/>
    <lineage>
        <taxon>Bacteria</taxon>
        <taxon>Pseudomonadati</taxon>
        <taxon>Pseudomonadota</taxon>
        <taxon>Gammaproteobacteria</taxon>
        <taxon>Salinisphaerales</taxon>
        <taxon>Salinisphaeraceae</taxon>
        <taxon>Salinisphaera</taxon>
    </lineage>
</organism>
<feature type="transmembrane region" description="Helical" evidence="4">
    <location>
        <begin position="77"/>
        <end position="96"/>
    </location>
</feature>
<dbReference type="RefSeq" id="WP_123592562.1">
    <property type="nucleotide sequence ID" value="NZ_AYKF01000143.1"/>
</dbReference>
<evidence type="ECO:0000256" key="1">
    <source>
        <dbReference type="ARBA" id="ARBA00022692"/>
    </source>
</evidence>
<dbReference type="InterPro" id="IPR050327">
    <property type="entry name" value="Proton-linked_MCT"/>
</dbReference>
<feature type="transmembrane region" description="Helical" evidence="4">
    <location>
        <begin position="255"/>
        <end position="275"/>
    </location>
</feature>
<feature type="transmembrane region" description="Helical" evidence="4">
    <location>
        <begin position="50"/>
        <end position="70"/>
    </location>
</feature>
<feature type="transmembrane region" description="Helical" evidence="4">
    <location>
        <begin position="135"/>
        <end position="156"/>
    </location>
</feature>
<evidence type="ECO:0000313" key="6">
    <source>
        <dbReference type="EMBL" id="ROO23089.1"/>
    </source>
</evidence>
<keyword evidence="3 4" id="KW-0472">Membrane</keyword>
<dbReference type="InterPro" id="IPR020846">
    <property type="entry name" value="MFS_dom"/>
</dbReference>
<dbReference type="Pfam" id="PF07690">
    <property type="entry name" value="MFS_1"/>
    <property type="match status" value="1"/>
</dbReference>
<feature type="transmembrane region" description="Helical" evidence="4">
    <location>
        <begin position="168"/>
        <end position="188"/>
    </location>
</feature>
<dbReference type="Proteomes" id="UP000285123">
    <property type="component" value="Unassembled WGS sequence"/>
</dbReference>
<feature type="transmembrane region" description="Helical" evidence="4">
    <location>
        <begin position="343"/>
        <end position="367"/>
    </location>
</feature>
<gene>
    <name evidence="6" type="ORF">SAHL_16870</name>
</gene>
<feature type="transmembrane region" description="Helical" evidence="4">
    <location>
        <begin position="373"/>
        <end position="394"/>
    </location>
</feature>
<dbReference type="GO" id="GO:0022857">
    <property type="term" value="F:transmembrane transporter activity"/>
    <property type="evidence" value="ECO:0007669"/>
    <property type="project" value="InterPro"/>
</dbReference>
<feature type="transmembrane region" description="Helical" evidence="4">
    <location>
        <begin position="102"/>
        <end position="128"/>
    </location>
</feature>
<feature type="domain" description="Major facilitator superfamily (MFS) profile" evidence="5">
    <location>
        <begin position="8"/>
        <end position="399"/>
    </location>
</feature>
<dbReference type="PANTHER" id="PTHR11360">
    <property type="entry name" value="MONOCARBOXYLATE TRANSPORTER"/>
    <property type="match status" value="1"/>
</dbReference>
<dbReference type="InterPro" id="IPR036259">
    <property type="entry name" value="MFS_trans_sf"/>
</dbReference>
<feature type="transmembrane region" description="Helical" evidence="4">
    <location>
        <begin position="310"/>
        <end position="331"/>
    </location>
</feature>
<evidence type="ECO:0000313" key="7">
    <source>
        <dbReference type="Proteomes" id="UP000285123"/>
    </source>
</evidence>
<dbReference type="OrthoDB" id="9793415at2"/>
<dbReference type="AlphaFoldDB" id="A0A423PDK0"/>
<comment type="caution">
    <text evidence="6">The sequence shown here is derived from an EMBL/GenBank/DDBJ whole genome shotgun (WGS) entry which is preliminary data.</text>
</comment>
<keyword evidence="2 4" id="KW-1133">Transmembrane helix</keyword>
<dbReference type="SUPFAM" id="SSF103473">
    <property type="entry name" value="MFS general substrate transporter"/>
    <property type="match status" value="1"/>
</dbReference>
<protein>
    <submittedName>
        <fullName evidence="6">MFS transporter</fullName>
    </submittedName>
</protein>
<evidence type="ECO:0000256" key="3">
    <source>
        <dbReference type="ARBA" id="ARBA00023136"/>
    </source>
</evidence>